<proteinExistence type="predicted"/>
<dbReference type="AlphaFoldDB" id="A0A1H3BYU4"/>
<organism evidence="2 3">
    <name type="scientific">Tepidimicrobium xylanilyticum</name>
    <dbReference type="NCBI Taxonomy" id="1123352"/>
    <lineage>
        <taxon>Bacteria</taxon>
        <taxon>Bacillati</taxon>
        <taxon>Bacillota</taxon>
        <taxon>Tissierellia</taxon>
        <taxon>Tissierellales</taxon>
        <taxon>Tepidimicrobiaceae</taxon>
        <taxon>Tepidimicrobium</taxon>
    </lineage>
</organism>
<dbReference type="Pfam" id="PF00583">
    <property type="entry name" value="Acetyltransf_1"/>
    <property type="match status" value="1"/>
</dbReference>
<dbReference type="Gene3D" id="3.40.630.30">
    <property type="match status" value="1"/>
</dbReference>
<dbReference type="InterPro" id="IPR016181">
    <property type="entry name" value="Acyl_CoA_acyltransferase"/>
</dbReference>
<evidence type="ECO:0000259" key="1">
    <source>
        <dbReference type="PROSITE" id="PS51186"/>
    </source>
</evidence>
<dbReference type="CDD" id="cd04301">
    <property type="entry name" value="NAT_SF"/>
    <property type="match status" value="1"/>
</dbReference>
<dbReference type="InterPro" id="IPR000182">
    <property type="entry name" value="GNAT_dom"/>
</dbReference>
<dbReference type="SUPFAM" id="SSF55729">
    <property type="entry name" value="Acyl-CoA N-acyltransferases (Nat)"/>
    <property type="match status" value="1"/>
</dbReference>
<dbReference type="PROSITE" id="PS51186">
    <property type="entry name" value="GNAT"/>
    <property type="match status" value="1"/>
</dbReference>
<accession>A0A1H3BYU4</accession>
<gene>
    <name evidence="2" type="ORF">SAMN05660923_02364</name>
</gene>
<keyword evidence="3" id="KW-1185">Reference proteome</keyword>
<dbReference type="EMBL" id="FNNG01000011">
    <property type="protein sequence ID" value="SDX47087.1"/>
    <property type="molecule type" value="Genomic_DNA"/>
</dbReference>
<reference evidence="2 3" key="1">
    <citation type="submission" date="2016-10" db="EMBL/GenBank/DDBJ databases">
        <authorList>
            <person name="de Groot N.N."/>
        </authorList>
    </citation>
    <scope>NUCLEOTIDE SEQUENCE [LARGE SCALE GENOMIC DNA]</scope>
    <source>
        <strain evidence="2 3">DSM 23310</strain>
    </source>
</reference>
<feature type="domain" description="N-acetyltransferase" evidence="1">
    <location>
        <begin position="5"/>
        <end position="172"/>
    </location>
</feature>
<name>A0A1H3BYU4_9FIRM</name>
<dbReference type="OrthoDB" id="948250at2"/>
<evidence type="ECO:0000313" key="2">
    <source>
        <dbReference type="EMBL" id="SDX47087.1"/>
    </source>
</evidence>
<dbReference type="PANTHER" id="PTHR43415">
    <property type="entry name" value="SPERMIDINE N(1)-ACETYLTRANSFERASE"/>
    <property type="match status" value="1"/>
</dbReference>
<keyword evidence="2" id="KW-0808">Transferase</keyword>
<dbReference type="Proteomes" id="UP000198828">
    <property type="component" value="Unassembled WGS sequence"/>
</dbReference>
<sequence length="172" mass="19783">MFQDLKISKARKEDAQKVLEFLNIVGGESDNLLFGENEFKNMPVKREMEIIENINSSDKSVMFVGKIGEEIVSIGSLQGLTGRTRIAHRGRLAISVKKKYWNQGIGTKMMEELIAFAKDIAKLEVIELEVRSDNLSAIRLYEKFGFKRIGLYKKYFKIGEEYFDALLMNLYL</sequence>
<dbReference type="GO" id="GO:0016747">
    <property type="term" value="F:acyltransferase activity, transferring groups other than amino-acyl groups"/>
    <property type="evidence" value="ECO:0007669"/>
    <property type="project" value="InterPro"/>
</dbReference>
<dbReference type="RefSeq" id="WP_093753944.1">
    <property type="nucleotide sequence ID" value="NZ_BSYN01000006.1"/>
</dbReference>
<protein>
    <submittedName>
        <fullName evidence="2">Protein N-acetyltransferase, RimJ/RimL family</fullName>
    </submittedName>
</protein>
<evidence type="ECO:0000313" key="3">
    <source>
        <dbReference type="Proteomes" id="UP000198828"/>
    </source>
</evidence>
<dbReference type="PANTHER" id="PTHR43415:SF3">
    <property type="entry name" value="GNAT-FAMILY ACETYLTRANSFERASE"/>
    <property type="match status" value="1"/>
</dbReference>